<dbReference type="GO" id="GO:0051536">
    <property type="term" value="F:iron-sulfur cluster binding"/>
    <property type="evidence" value="ECO:0007669"/>
    <property type="project" value="UniProtKB-KW"/>
</dbReference>
<dbReference type="Gene3D" id="3.40.50.12440">
    <property type="match status" value="2"/>
</dbReference>
<keyword evidence="2" id="KW-0408">Iron</keyword>
<feature type="domain" description="4Fe-4S Mo/W bis-MGD-type" evidence="4">
    <location>
        <begin position="61"/>
        <end position="130"/>
    </location>
</feature>
<name>A0A286TU79_9BACT</name>
<dbReference type="Gene3D" id="3.40.50.740">
    <property type="match status" value="1"/>
</dbReference>
<organism evidence="5 6">
    <name type="scientific">Candidatus Scalindua japonica</name>
    <dbReference type="NCBI Taxonomy" id="1284222"/>
    <lineage>
        <taxon>Bacteria</taxon>
        <taxon>Pseudomonadati</taxon>
        <taxon>Planctomycetota</taxon>
        <taxon>Candidatus Brocadiia</taxon>
        <taxon>Candidatus Brocadiales</taxon>
        <taxon>Candidatus Scalinduaceae</taxon>
        <taxon>Candidatus Scalindua</taxon>
    </lineage>
</organism>
<keyword evidence="3" id="KW-0411">Iron-sulfur</keyword>
<keyword evidence="1" id="KW-0479">Metal-binding</keyword>
<dbReference type="AlphaFoldDB" id="A0A286TU79"/>
<dbReference type="InterPro" id="IPR006656">
    <property type="entry name" value="Mopterin_OxRdtase"/>
</dbReference>
<evidence type="ECO:0000256" key="3">
    <source>
        <dbReference type="ARBA" id="ARBA00023014"/>
    </source>
</evidence>
<dbReference type="PANTHER" id="PTHR43742:SF6">
    <property type="entry name" value="OXIDOREDUCTASE YYAE-RELATED"/>
    <property type="match status" value="1"/>
</dbReference>
<protein>
    <submittedName>
        <fullName evidence="5">Nitrate oxidoreductase alpha subunit</fullName>
    </submittedName>
</protein>
<evidence type="ECO:0000256" key="2">
    <source>
        <dbReference type="ARBA" id="ARBA00023004"/>
    </source>
</evidence>
<keyword evidence="6" id="KW-1185">Reference proteome</keyword>
<dbReference type="InterPro" id="IPR050612">
    <property type="entry name" value="Prok_Mopterin_Oxidored"/>
</dbReference>
<dbReference type="SUPFAM" id="SSF50692">
    <property type="entry name" value="ADC-like"/>
    <property type="match status" value="1"/>
</dbReference>
<dbReference type="GO" id="GO:0046872">
    <property type="term" value="F:metal ion binding"/>
    <property type="evidence" value="ECO:0007669"/>
    <property type="project" value="UniProtKB-KW"/>
</dbReference>
<comment type="caution">
    <text evidence="5">The sequence shown here is derived from an EMBL/GenBank/DDBJ whole genome shotgun (WGS) entry which is preliminary data.</text>
</comment>
<accession>A0A286TU79</accession>
<gene>
    <name evidence="5" type="primary">narG</name>
    <name evidence="5" type="ORF">SCALIN_C03_0117</name>
</gene>
<dbReference type="Gene3D" id="2.40.40.20">
    <property type="match status" value="1"/>
</dbReference>
<proteinExistence type="predicted"/>
<dbReference type="InterPro" id="IPR006311">
    <property type="entry name" value="TAT_signal"/>
</dbReference>
<evidence type="ECO:0000313" key="6">
    <source>
        <dbReference type="Proteomes" id="UP000218542"/>
    </source>
</evidence>
<evidence type="ECO:0000313" key="5">
    <source>
        <dbReference type="EMBL" id="GAX59460.1"/>
    </source>
</evidence>
<sequence length="1163" mass="133765">MKLTRRTFMKVAGGVTAAVSIPMRNALAFNSLKPAVEVDNPLDSYPDRNWEDVYRNQYKYDRSFPFVCSPNDTHQCRVRAFVRNSVVIRVEQDYEHQDYGDIEGRRPQRSWNPRMCLKGFTFFRRVYGPHRLRFPLLRKGWKQWADDGFPELDWDAREKYKFTSRGTDEQLKMSWDDIIDYVARGMIHIAREYSGEEGKKKLLERDKYAPETLTHWNGAGTRCFKNRGGMGLLGVIGKYMGMYRFSNTLALLDANIRGVGPDKAMGGRRFSNYTWHGDQAPGHPYVHGLQASDVDFADLRYSKLIIQVGKNLIENKMPEAHWLTEIIERGGKMVVITPEYSPSATKADYWIPCRTGISDTTIFLTMTKIIMDNKWYDADFVKKFTDFPLLVRTDTLKRLKAEEIFADYHPPDLDYSMNVQGLKKKQRKQLGDFVVFDEKTKEFKAITREDVGKKMVAKGIDPALEGTFKVKVIDEDNEFKGGYDSHEPRWKEVEVMTLFDLYKIHLRDFDVKTTADITGSPAHLIERLAKDCATIKPAAIHYGEGINHYFHATLHNRATYLPLMLTGNIGYHGSGSHTWAGNYKAGNFQGSKWSGPGFKGIIAEDPFRMNLDPHADGKDIHAHSYAMDEEVAYWNHGDTPLIINTPKFGRKSFTGETHYNTPTKVLWFNNVNLLNNAKWVYEMFKNVNPRIDLIISSDIMMTSSIQYADVGFPVNSWMEFEHYEVTCSCSNPFLQVWKGGIRPLHDSKDDVMVPALVAKRMGEILGDGRFADYWKFALEERPEVYMQRLFDGSVPTRGYNVNDMIAGKYGVPGGAMLNFGTYPRTPMYEQVVYDRPFHTDDGRLHSYCDIPEAIEYGENFVCHREAVEATPYMPNVIVSTNPYIRPEDYGIPKNHMGADERHVRNIKMPWSEVKKTKNPLWEKGYRFYCVTPKTRHRVHSQWSTVDWNLIWNNNFGDPYRMDKRSPGAGEHQLHINPAAAKDLAINDGDYIYVDANPVDRPYRGWKPNDPFYKVARLMVRAKYNPAYPYHTTMMKHSTNVATEKSVKAHETRKDGMAMSKDGYLSNFRYGSQQSITRSWLMPMHQTDTLFHKKKVFMGFMHGGEADNHVINTTPKETLVRITKAEDGGLNAKGVWEPARTGFTPANESKFMKLYLKGGTTTIE</sequence>
<dbReference type="PROSITE" id="PS51669">
    <property type="entry name" value="4FE4S_MOW_BIS_MGD"/>
    <property type="match status" value="1"/>
</dbReference>
<dbReference type="GO" id="GO:0016491">
    <property type="term" value="F:oxidoreductase activity"/>
    <property type="evidence" value="ECO:0007669"/>
    <property type="project" value="InterPro"/>
</dbReference>
<dbReference type="SUPFAM" id="SSF53706">
    <property type="entry name" value="Formate dehydrogenase/DMSO reductase, domains 1-3"/>
    <property type="match status" value="1"/>
</dbReference>
<dbReference type="InterPro" id="IPR009010">
    <property type="entry name" value="Asp_de-COase-like_dom_sf"/>
</dbReference>
<dbReference type="Pfam" id="PF00384">
    <property type="entry name" value="Molybdopterin"/>
    <property type="match status" value="1"/>
</dbReference>
<evidence type="ECO:0000259" key="4">
    <source>
        <dbReference type="PROSITE" id="PS51669"/>
    </source>
</evidence>
<dbReference type="RefSeq" id="WP_096892583.1">
    <property type="nucleotide sequence ID" value="NZ_BAOS01000003.1"/>
</dbReference>
<dbReference type="EMBL" id="BAOS01000003">
    <property type="protein sequence ID" value="GAX59460.1"/>
    <property type="molecule type" value="Genomic_DNA"/>
</dbReference>
<evidence type="ECO:0000256" key="1">
    <source>
        <dbReference type="ARBA" id="ARBA00022723"/>
    </source>
</evidence>
<dbReference type="PANTHER" id="PTHR43742">
    <property type="entry name" value="TRIMETHYLAMINE-N-OXIDE REDUCTASE"/>
    <property type="match status" value="1"/>
</dbReference>
<dbReference type="PROSITE" id="PS51318">
    <property type="entry name" value="TAT"/>
    <property type="match status" value="1"/>
</dbReference>
<dbReference type="InterPro" id="IPR006963">
    <property type="entry name" value="Mopterin_OxRdtase_4Fe-4S_dom"/>
</dbReference>
<dbReference type="OrthoDB" id="219031at2"/>
<dbReference type="Proteomes" id="UP000218542">
    <property type="component" value="Unassembled WGS sequence"/>
</dbReference>
<reference evidence="6" key="1">
    <citation type="journal article" date="2017" name="Environ. Microbiol. Rep.">
        <title>Genetic Diversity of Marine Anaerobic Ammonium-Oxidizing Bacteria as Revealed by Genomic and Proteomic Analyses of 'Candidatus Scalindua japonica'.</title>
        <authorList>
            <person name="Oshiki M."/>
            <person name="Mizuto K."/>
            <person name="Kimura Z."/>
            <person name="Kindaichi T."/>
            <person name="Satoh H."/>
            <person name="Okabe S."/>
        </authorList>
    </citation>
    <scope>NUCLEOTIDE SEQUENCE [LARGE SCALE GENOMIC DNA]</scope>
    <source>
        <strain evidence="6">husup-a2</strain>
    </source>
</reference>